<dbReference type="AlphaFoldDB" id="A0A3N0CQ80"/>
<comment type="caution">
    <text evidence="2">The sequence shown here is derived from an EMBL/GenBank/DDBJ whole genome shotgun (WGS) entry which is preliminary data.</text>
</comment>
<gene>
    <name evidence="2" type="ORF">EFK50_04210</name>
</gene>
<dbReference type="Proteomes" id="UP000267128">
    <property type="component" value="Unassembled WGS sequence"/>
</dbReference>
<name>A0A3N0CQ80_9ACTN</name>
<feature type="signal peptide" evidence="1">
    <location>
        <begin position="1"/>
        <end position="17"/>
    </location>
</feature>
<evidence type="ECO:0000313" key="3">
    <source>
        <dbReference type="Proteomes" id="UP000267128"/>
    </source>
</evidence>
<organism evidence="2 3">
    <name type="scientific">Nocardioides marmoriginsengisoli</name>
    <dbReference type="NCBI Taxonomy" id="661483"/>
    <lineage>
        <taxon>Bacteria</taxon>
        <taxon>Bacillati</taxon>
        <taxon>Actinomycetota</taxon>
        <taxon>Actinomycetes</taxon>
        <taxon>Propionibacteriales</taxon>
        <taxon>Nocardioidaceae</taxon>
        <taxon>Nocardioides</taxon>
    </lineage>
</organism>
<evidence type="ECO:0008006" key="4">
    <source>
        <dbReference type="Google" id="ProtNLM"/>
    </source>
</evidence>
<reference evidence="2 3" key="1">
    <citation type="submission" date="2018-11" db="EMBL/GenBank/DDBJ databases">
        <authorList>
            <person name="Li F."/>
        </authorList>
    </citation>
    <scope>NUCLEOTIDE SEQUENCE [LARGE SCALE GENOMIC DNA]</scope>
    <source>
        <strain evidence="2 3">Gsoil 097</strain>
    </source>
</reference>
<dbReference type="EMBL" id="RJSE01000003">
    <property type="protein sequence ID" value="RNL65176.1"/>
    <property type="molecule type" value="Genomic_DNA"/>
</dbReference>
<sequence length="124" mass="12741">MLTASIMVAGLAGGAVAAPAEARTGYVVTVKTSARTATPGATIKVTGSVRPGAAGRSVSLQAYVRGAWKTIRTQKLSARSRFGFTPTVAGSGTLKLRVLKPRGRTHARGVSRVVTITLVKPAPQ</sequence>
<protein>
    <recommendedName>
        <fullName evidence="4">Bacterial spore germination immunoglobulin-like domain-containing protein</fullName>
    </recommendedName>
</protein>
<keyword evidence="3" id="KW-1185">Reference proteome</keyword>
<accession>A0A3N0CQ80</accession>
<keyword evidence="1" id="KW-0732">Signal</keyword>
<evidence type="ECO:0000313" key="2">
    <source>
        <dbReference type="EMBL" id="RNL65176.1"/>
    </source>
</evidence>
<feature type="chain" id="PRO_5018064708" description="Bacterial spore germination immunoglobulin-like domain-containing protein" evidence="1">
    <location>
        <begin position="18"/>
        <end position="124"/>
    </location>
</feature>
<evidence type="ECO:0000256" key="1">
    <source>
        <dbReference type="SAM" id="SignalP"/>
    </source>
</evidence>
<proteinExistence type="predicted"/>